<dbReference type="HAMAP" id="MF_00201">
    <property type="entry name" value="RecO"/>
    <property type="match status" value="1"/>
</dbReference>
<dbReference type="InterPro" id="IPR012340">
    <property type="entry name" value="NA-bd_OB-fold"/>
</dbReference>
<sequence>MENWQRAFILHTRSYTESSLLADLFVENVGKVTVLAKGARRKSSALKGMLQPFTPLIVQYSGQGEIKTLRQVEAMSLALPLVSVFLYSAFYLNELLHRVLVAETEIPTLFDDYLKSLQQLAQQVPAENVLRTFELSLLENLGYHIDFFHCYITGDDVVKSMYYQYQSEKGFMSSLLQNSTSFTGEQVLALGKRQFNNENTLKAAKRFTRMALKPYVGSKPFKSRELFLKI</sequence>
<protein>
    <recommendedName>
        <fullName evidence="3 8">DNA repair protein RecO</fullName>
    </recommendedName>
    <alternativeName>
        <fullName evidence="7 8">Recombination protein O</fullName>
    </alternativeName>
</protein>
<organism evidence="10 11">
    <name type="scientific">Gilliamella bombicola</name>
    <dbReference type="NCBI Taxonomy" id="1798182"/>
    <lineage>
        <taxon>Bacteria</taxon>
        <taxon>Pseudomonadati</taxon>
        <taxon>Pseudomonadota</taxon>
        <taxon>Gammaproteobacteria</taxon>
        <taxon>Orbales</taxon>
        <taxon>Orbaceae</taxon>
        <taxon>Gilliamella</taxon>
    </lineage>
</organism>
<evidence type="ECO:0000256" key="4">
    <source>
        <dbReference type="ARBA" id="ARBA00022763"/>
    </source>
</evidence>
<dbReference type="Pfam" id="PF11967">
    <property type="entry name" value="RecO_N"/>
    <property type="match status" value="1"/>
</dbReference>
<dbReference type="InterPro" id="IPR003717">
    <property type="entry name" value="RecO"/>
</dbReference>
<dbReference type="PANTHER" id="PTHR33991:SF1">
    <property type="entry name" value="DNA REPAIR PROTEIN RECO"/>
    <property type="match status" value="1"/>
</dbReference>
<gene>
    <name evidence="8" type="primary">recO</name>
    <name evidence="10" type="ORF">GA0061081_102162</name>
</gene>
<reference evidence="11" key="1">
    <citation type="submission" date="2016-08" db="EMBL/GenBank/DDBJ databases">
        <authorList>
            <person name="Varghese N."/>
            <person name="Submissions Spin"/>
        </authorList>
    </citation>
    <scope>NUCLEOTIDE SEQUENCE [LARGE SCALE GENOMIC DNA]</scope>
    <source>
        <strain evidence="11">R-53248</strain>
    </source>
</reference>
<dbReference type="InterPro" id="IPR037278">
    <property type="entry name" value="ARFGAP/RecO"/>
</dbReference>
<dbReference type="Gene3D" id="2.40.50.140">
    <property type="entry name" value="Nucleic acid-binding proteins"/>
    <property type="match status" value="1"/>
</dbReference>
<keyword evidence="11" id="KW-1185">Reference proteome</keyword>
<dbReference type="AlphaFoldDB" id="A0A1C3ZYT5"/>
<evidence type="ECO:0000256" key="8">
    <source>
        <dbReference type="HAMAP-Rule" id="MF_00201"/>
    </source>
</evidence>
<keyword evidence="6 8" id="KW-0234">DNA repair</keyword>
<dbReference type="NCBIfam" id="TIGR00613">
    <property type="entry name" value="reco"/>
    <property type="match status" value="1"/>
</dbReference>
<accession>A0A1C3ZYT5</accession>
<dbReference type="RefSeq" id="WP_091346881.1">
    <property type="nucleotide sequence ID" value="NZ_FMAQ01000002.1"/>
</dbReference>
<proteinExistence type="inferred from homology"/>
<dbReference type="GO" id="GO:0043590">
    <property type="term" value="C:bacterial nucleoid"/>
    <property type="evidence" value="ECO:0007669"/>
    <property type="project" value="TreeGrafter"/>
</dbReference>
<name>A0A1C3ZYT5_9GAMM</name>
<evidence type="ECO:0000256" key="2">
    <source>
        <dbReference type="ARBA" id="ARBA00007452"/>
    </source>
</evidence>
<comment type="function">
    <text evidence="1 8">Involved in DNA repair and RecF pathway recombination.</text>
</comment>
<dbReference type="EMBL" id="FMAQ01000002">
    <property type="protein sequence ID" value="SCB87567.1"/>
    <property type="molecule type" value="Genomic_DNA"/>
</dbReference>
<keyword evidence="5 8" id="KW-0233">DNA recombination</keyword>
<dbReference type="Proteomes" id="UP000199670">
    <property type="component" value="Unassembled WGS sequence"/>
</dbReference>
<dbReference type="Pfam" id="PF02565">
    <property type="entry name" value="RecO_C"/>
    <property type="match status" value="1"/>
</dbReference>
<dbReference type="GO" id="GO:0006310">
    <property type="term" value="P:DNA recombination"/>
    <property type="evidence" value="ECO:0007669"/>
    <property type="project" value="UniProtKB-UniRule"/>
</dbReference>
<evidence type="ECO:0000256" key="5">
    <source>
        <dbReference type="ARBA" id="ARBA00023172"/>
    </source>
</evidence>
<dbReference type="STRING" id="1798182.GA0061081_102162"/>
<evidence type="ECO:0000256" key="7">
    <source>
        <dbReference type="ARBA" id="ARBA00033409"/>
    </source>
</evidence>
<dbReference type="SUPFAM" id="SSF50249">
    <property type="entry name" value="Nucleic acid-binding proteins"/>
    <property type="match status" value="1"/>
</dbReference>
<keyword evidence="4 8" id="KW-0227">DNA damage</keyword>
<dbReference type="OrthoDB" id="9804792at2"/>
<comment type="similarity">
    <text evidence="2 8">Belongs to the RecO family.</text>
</comment>
<evidence type="ECO:0000313" key="10">
    <source>
        <dbReference type="EMBL" id="SCB87567.1"/>
    </source>
</evidence>
<dbReference type="PANTHER" id="PTHR33991">
    <property type="entry name" value="DNA REPAIR PROTEIN RECO"/>
    <property type="match status" value="1"/>
</dbReference>
<feature type="domain" description="DNA replication/recombination mediator RecO N-terminal" evidence="9">
    <location>
        <begin position="1"/>
        <end position="75"/>
    </location>
</feature>
<dbReference type="InterPro" id="IPR042242">
    <property type="entry name" value="RecO_C"/>
</dbReference>
<evidence type="ECO:0000256" key="3">
    <source>
        <dbReference type="ARBA" id="ARBA00021310"/>
    </source>
</evidence>
<evidence type="ECO:0000256" key="1">
    <source>
        <dbReference type="ARBA" id="ARBA00003065"/>
    </source>
</evidence>
<dbReference type="Gene3D" id="1.20.1440.120">
    <property type="entry name" value="Recombination protein O, C-terminal domain"/>
    <property type="match status" value="1"/>
</dbReference>
<evidence type="ECO:0000259" key="9">
    <source>
        <dbReference type="Pfam" id="PF11967"/>
    </source>
</evidence>
<dbReference type="InterPro" id="IPR022572">
    <property type="entry name" value="DNA_rep/recomb_RecO_N"/>
</dbReference>
<dbReference type="SUPFAM" id="SSF57863">
    <property type="entry name" value="ArfGap/RecO-like zinc finger"/>
    <property type="match status" value="1"/>
</dbReference>
<dbReference type="GO" id="GO:0006302">
    <property type="term" value="P:double-strand break repair"/>
    <property type="evidence" value="ECO:0007669"/>
    <property type="project" value="TreeGrafter"/>
</dbReference>
<evidence type="ECO:0000256" key="6">
    <source>
        <dbReference type="ARBA" id="ARBA00023204"/>
    </source>
</evidence>
<evidence type="ECO:0000313" key="11">
    <source>
        <dbReference type="Proteomes" id="UP000199670"/>
    </source>
</evidence>